<dbReference type="InterPro" id="IPR000742">
    <property type="entry name" value="EGF"/>
</dbReference>
<keyword evidence="11" id="KW-0325">Glycoprotein</keyword>
<dbReference type="PANTHER" id="PTHR46513:SF42">
    <property type="entry name" value="PROTEIN CUEBALL"/>
    <property type="match status" value="1"/>
</dbReference>
<keyword evidence="19" id="KW-1185">Reference proteome</keyword>
<evidence type="ECO:0000256" key="1">
    <source>
        <dbReference type="ARBA" id="ARBA00004251"/>
    </source>
</evidence>
<dbReference type="GO" id="GO:0060070">
    <property type="term" value="P:canonical Wnt signaling pathway"/>
    <property type="evidence" value="ECO:0007669"/>
    <property type="project" value="TreeGrafter"/>
</dbReference>
<gene>
    <name evidence="18" type="ORF">PYW07_003490</name>
</gene>
<organism evidence="18 19">
    <name type="scientific">Mythimna separata</name>
    <name type="common">Oriental armyworm</name>
    <name type="synonym">Pseudaletia separata</name>
    <dbReference type="NCBI Taxonomy" id="271217"/>
    <lineage>
        <taxon>Eukaryota</taxon>
        <taxon>Metazoa</taxon>
        <taxon>Ecdysozoa</taxon>
        <taxon>Arthropoda</taxon>
        <taxon>Hexapoda</taxon>
        <taxon>Insecta</taxon>
        <taxon>Pterygota</taxon>
        <taxon>Neoptera</taxon>
        <taxon>Endopterygota</taxon>
        <taxon>Lepidoptera</taxon>
        <taxon>Glossata</taxon>
        <taxon>Ditrysia</taxon>
        <taxon>Noctuoidea</taxon>
        <taxon>Noctuidae</taxon>
        <taxon>Noctuinae</taxon>
        <taxon>Hadenini</taxon>
        <taxon>Mythimna</taxon>
    </lineage>
</organism>
<dbReference type="SMART" id="SM00135">
    <property type="entry name" value="LY"/>
    <property type="match status" value="2"/>
</dbReference>
<dbReference type="GO" id="GO:0042813">
    <property type="term" value="F:Wnt receptor activity"/>
    <property type="evidence" value="ECO:0007669"/>
    <property type="project" value="TreeGrafter"/>
</dbReference>
<evidence type="ECO:0000256" key="2">
    <source>
        <dbReference type="ARBA" id="ARBA00022475"/>
    </source>
</evidence>
<dbReference type="InterPro" id="IPR011042">
    <property type="entry name" value="6-blade_b-propeller_TolB-like"/>
</dbReference>
<feature type="chain" id="PRO_5042297389" description="Protein cueball" evidence="16">
    <location>
        <begin position="20"/>
        <end position="435"/>
    </location>
</feature>
<evidence type="ECO:0000256" key="3">
    <source>
        <dbReference type="ARBA" id="ARBA00022536"/>
    </source>
</evidence>
<evidence type="ECO:0000256" key="11">
    <source>
        <dbReference type="ARBA" id="ARBA00023180"/>
    </source>
</evidence>
<evidence type="ECO:0000256" key="5">
    <source>
        <dbReference type="ARBA" id="ARBA00022737"/>
    </source>
</evidence>
<evidence type="ECO:0000313" key="18">
    <source>
        <dbReference type="EMBL" id="KAJ8716863.1"/>
    </source>
</evidence>
<proteinExistence type="inferred from homology"/>
<dbReference type="SUPFAM" id="SSF63825">
    <property type="entry name" value="YWTD domain"/>
    <property type="match status" value="1"/>
</dbReference>
<dbReference type="CDD" id="cd00054">
    <property type="entry name" value="EGF_CA"/>
    <property type="match status" value="1"/>
</dbReference>
<evidence type="ECO:0000259" key="17">
    <source>
        <dbReference type="PROSITE" id="PS50026"/>
    </source>
</evidence>
<keyword evidence="5" id="KW-0677">Repeat</keyword>
<dbReference type="Gene3D" id="2.120.10.30">
    <property type="entry name" value="TolB, C-terminal domain"/>
    <property type="match status" value="1"/>
</dbReference>
<evidence type="ECO:0000256" key="8">
    <source>
        <dbReference type="ARBA" id="ARBA00022943"/>
    </source>
</evidence>
<keyword evidence="4 16" id="KW-0732">Signal</keyword>
<dbReference type="PROSITE" id="PS01186">
    <property type="entry name" value="EGF_2"/>
    <property type="match status" value="1"/>
</dbReference>
<dbReference type="AlphaFoldDB" id="A0AAD7YJT2"/>
<comment type="subcellular location">
    <subcellularLocation>
        <location evidence="1">Cell membrane</location>
        <topology evidence="1">Single-pass type I membrane protein</topology>
    </subcellularLocation>
</comment>
<evidence type="ECO:0000256" key="10">
    <source>
        <dbReference type="ARBA" id="ARBA00023157"/>
    </source>
</evidence>
<feature type="signal peptide" evidence="16">
    <location>
        <begin position="1"/>
        <end position="19"/>
    </location>
</feature>
<name>A0AAD7YJT2_MYTSE</name>
<protein>
    <recommendedName>
        <fullName evidence="13">Protein cueball</fullName>
    </recommendedName>
</protein>
<dbReference type="GO" id="GO:0017147">
    <property type="term" value="F:Wnt-protein binding"/>
    <property type="evidence" value="ECO:0007669"/>
    <property type="project" value="TreeGrafter"/>
</dbReference>
<dbReference type="GO" id="GO:0005886">
    <property type="term" value="C:plasma membrane"/>
    <property type="evidence" value="ECO:0007669"/>
    <property type="project" value="UniProtKB-SubCell"/>
</dbReference>
<feature type="domain" description="EGF-like" evidence="17">
    <location>
        <begin position="387"/>
        <end position="423"/>
    </location>
</feature>
<comment type="caution">
    <text evidence="14">Lacks conserved residue(s) required for the propagation of feature annotation.</text>
</comment>
<feature type="repeat" description="LDL-receptor class B" evidence="15">
    <location>
        <begin position="153"/>
        <end position="198"/>
    </location>
</feature>
<evidence type="ECO:0000256" key="13">
    <source>
        <dbReference type="ARBA" id="ARBA00040020"/>
    </source>
</evidence>
<feature type="disulfide bond" evidence="14">
    <location>
        <begin position="391"/>
        <end position="401"/>
    </location>
</feature>
<comment type="caution">
    <text evidence="18">The sequence shown here is derived from an EMBL/GenBank/DDBJ whole genome shotgun (WGS) entry which is preliminary data.</text>
</comment>
<dbReference type="Gene3D" id="2.10.25.10">
    <property type="entry name" value="Laminin"/>
    <property type="match status" value="2"/>
</dbReference>
<dbReference type="GO" id="GO:0007283">
    <property type="term" value="P:spermatogenesis"/>
    <property type="evidence" value="ECO:0007669"/>
    <property type="project" value="UniProtKB-KW"/>
</dbReference>
<dbReference type="Proteomes" id="UP001231518">
    <property type="component" value="Chromosome 14"/>
</dbReference>
<dbReference type="SUPFAM" id="SSF57196">
    <property type="entry name" value="EGF/Laminin"/>
    <property type="match status" value="3"/>
</dbReference>
<feature type="disulfide bond" evidence="14">
    <location>
        <begin position="413"/>
        <end position="422"/>
    </location>
</feature>
<sequence>MCSMQILLVISLVVQLTYSWDIAVSVGDRIDFHNADGTKTDTVYFESQNITALVYDEVHNMLLYVDKQSDRDNICGYNMTSVEYKCYLDRSGGNVRSLAFDPVSEKLFFTDTKERSINWFSFKPGFKNNDYGNLFIKFKGAIPTDIAVDSCRGYIYWINTNLTRSTIERARFRGSEREIVVTSTYQLDLHSLAIDQKSQKLFFFMPLSNSLVTFYSADLNGRNLKSLHTFTYQGETLLFNHPNTIAVSKNAVISMVAWCLPCLPRYVWTLSPSTTIPFTINTQKVVGIATNYKMSDQVQGISDCSHVTRNYNIDESLKVAKEYESSFCVHGIKVRGQSLCECYTGYTGVRCEESFCNNYCLEGACSFTEEGLPVCRCGVGFTGYRCEVNVCYDYCLNNGSCSLNEEDEPSCECLEGYEGGRCEETINKAGALTYN</sequence>
<keyword evidence="3 14" id="KW-0245">EGF-like domain</keyword>
<keyword evidence="10 14" id="KW-1015">Disulfide bond</keyword>
<keyword evidence="9" id="KW-0472">Membrane</keyword>
<evidence type="ECO:0000256" key="14">
    <source>
        <dbReference type="PROSITE-ProRule" id="PRU00076"/>
    </source>
</evidence>
<evidence type="ECO:0000256" key="12">
    <source>
        <dbReference type="ARBA" id="ARBA00038070"/>
    </source>
</evidence>
<keyword evidence="8" id="KW-0896">Oogenesis</keyword>
<dbReference type="InterPro" id="IPR000033">
    <property type="entry name" value="LDLR_classB_rpt"/>
</dbReference>
<evidence type="ECO:0000256" key="6">
    <source>
        <dbReference type="ARBA" id="ARBA00022782"/>
    </source>
</evidence>
<evidence type="ECO:0000256" key="4">
    <source>
        <dbReference type="ARBA" id="ARBA00022729"/>
    </source>
</evidence>
<evidence type="ECO:0000256" key="7">
    <source>
        <dbReference type="ARBA" id="ARBA00022871"/>
    </source>
</evidence>
<evidence type="ECO:0000256" key="9">
    <source>
        <dbReference type="ARBA" id="ARBA00023136"/>
    </source>
</evidence>
<dbReference type="PROSITE" id="PS50026">
    <property type="entry name" value="EGF_3"/>
    <property type="match status" value="1"/>
</dbReference>
<keyword evidence="6" id="KW-0221">Differentiation</keyword>
<accession>A0AAD7YJT2</accession>
<evidence type="ECO:0000313" key="19">
    <source>
        <dbReference type="Proteomes" id="UP001231518"/>
    </source>
</evidence>
<evidence type="ECO:0000256" key="16">
    <source>
        <dbReference type="SAM" id="SignalP"/>
    </source>
</evidence>
<dbReference type="EMBL" id="JARGEI010000017">
    <property type="protein sequence ID" value="KAJ8716863.1"/>
    <property type="molecule type" value="Genomic_DNA"/>
</dbReference>
<keyword evidence="2" id="KW-1003">Cell membrane</keyword>
<dbReference type="PANTHER" id="PTHR46513">
    <property type="entry name" value="VITELLOGENIN RECEPTOR-LIKE PROTEIN-RELATED-RELATED"/>
    <property type="match status" value="1"/>
</dbReference>
<evidence type="ECO:0000256" key="15">
    <source>
        <dbReference type="PROSITE-ProRule" id="PRU00461"/>
    </source>
</evidence>
<dbReference type="InterPro" id="IPR050778">
    <property type="entry name" value="Cueball_EGF_LRP_Nidogen"/>
</dbReference>
<comment type="similarity">
    <text evidence="12">Belongs to the cueball family.</text>
</comment>
<reference evidence="18" key="1">
    <citation type="submission" date="2023-03" db="EMBL/GenBank/DDBJ databases">
        <title>Chromosome-level genomes of two armyworms, Mythimna separata and Mythimna loreyi, provide insights into the biosynthesis and reception of sex pheromones.</title>
        <authorList>
            <person name="Zhao H."/>
        </authorList>
    </citation>
    <scope>NUCLEOTIDE SEQUENCE</scope>
    <source>
        <strain evidence="18">BeijingLab</strain>
        <tissue evidence="18">Pupa</tissue>
    </source>
</reference>
<dbReference type="PROSITE" id="PS00022">
    <property type="entry name" value="EGF_1"/>
    <property type="match status" value="1"/>
</dbReference>
<dbReference type="PROSITE" id="PS51120">
    <property type="entry name" value="LDLRB"/>
    <property type="match status" value="1"/>
</dbReference>
<dbReference type="SMART" id="SM00181">
    <property type="entry name" value="EGF"/>
    <property type="match status" value="3"/>
</dbReference>
<keyword evidence="7" id="KW-0744">Spermatogenesis</keyword>
<dbReference type="GO" id="GO:0048477">
    <property type="term" value="P:oogenesis"/>
    <property type="evidence" value="ECO:0007669"/>
    <property type="project" value="UniProtKB-KW"/>
</dbReference>